<dbReference type="Proteomes" id="UP001203207">
    <property type="component" value="Unassembled WGS sequence"/>
</dbReference>
<evidence type="ECO:0000313" key="3">
    <source>
        <dbReference type="Proteomes" id="UP001203207"/>
    </source>
</evidence>
<reference evidence="2" key="1">
    <citation type="journal article" date="2022" name="Syst. Appl. Microbiol.">
        <title>Natronocalculus amylovorans gen. nov., sp. nov., and Natranaeroarchaeum aerophilus sp. nov., dominant culturable amylolytic natronoarchaea from hypersaline soda lakes in southwestern Siberia.</title>
        <authorList>
            <person name="Sorokin D.Y."/>
            <person name="Elcheninov A.G."/>
            <person name="Khizhniak T.V."/>
            <person name="Koenen M."/>
            <person name="Bale N.J."/>
            <person name="Damste J.S.S."/>
            <person name="Kublanov I.V."/>
        </authorList>
    </citation>
    <scope>NUCLEOTIDE SEQUENCE</scope>
    <source>
        <strain evidence="2">AArc-St2</strain>
    </source>
</reference>
<evidence type="ECO:0000313" key="2">
    <source>
        <dbReference type="EMBL" id="MCL9818112.1"/>
    </source>
</evidence>
<gene>
    <name evidence="2" type="ORF">AArcSt2_14305</name>
</gene>
<sequence length="333" mass="37564">MRIERVSLDEWGELLPTRRTEVFHSADALGVLERYSDTELRPYVCFNGQQPVGFLPAFIRENRLGSITTSPPPGLNVPRLGPIVVTNSPKRRKRESISQSVAAAIIDELQLDRRNRLARIECGDGFSDPRPYVWNGFDVDVSFTYYLDVAETTPDALLKQASKSLRREITDARDEPLTFDVGGMDAARQIYDATVERYAAQDRSYPIEWAYVRDLLSALGDNARSYVVTDPGGAFLTGINVLYSNDTAYFWQGGTRSIYEGVAVNSALHWHILEDIAADESLESVHRYDLMGANTKRLCRYKSKFPVELQPHYVIESNSPAMRLAKKGYKALK</sequence>
<dbReference type="Gene3D" id="3.40.630.30">
    <property type="match status" value="1"/>
</dbReference>
<keyword evidence="3" id="KW-1185">Reference proteome</keyword>
<name>A0AAE3K991_9EURY</name>
<dbReference type="SUPFAM" id="SSF55729">
    <property type="entry name" value="Acyl-CoA N-acyltransferases (Nat)"/>
    <property type="match status" value="1"/>
</dbReference>
<proteinExistence type="predicted"/>
<protein>
    <submittedName>
        <fullName evidence="2">GNAT family N-acetyltransferase</fullName>
    </submittedName>
</protein>
<dbReference type="Pfam" id="PF13480">
    <property type="entry name" value="Acetyltransf_6"/>
    <property type="match status" value="1"/>
</dbReference>
<dbReference type="AlphaFoldDB" id="A0AAE3K991"/>
<dbReference type="InterPro" id="IPR016181">
    <property type="entry name" value="Acyl_CoA_acyltransferase"/>
</dbReference>
<evidence type="ECO:0000259" key="1">
    <source>
        <dbReference type="Pfam" id="PF13480"/>
    </source>
</evidence>
<dbReference type="RefSeq" id="WP_250585568.1">
    <property type="nucleotide sequence ID" value="NZ_JAKRVX010000007.1"/>
</dbReference>
<dbReference type="EMBL" id="JAKRVX010000007">
    <property type="protein sequence ID" value="MCL9818112.1"/>
    <property type="molecule type" value="Genomic_DNA"/>
</dbReference>
<accession>A0AAE3K991</accession>
<organism evidence="2 3">
    <name type="scientific">Natronocalculus amylovorans</name>
    <dbReference type="NCBI Taxonomy" id="2917812"/>
    <lineage>
        <taxon>Archaea</taxon>
        <taxon>Methanobacteriati</taxon>
        <taxon>Methanobacteriota</taxon>
        <taxon>Stenosarchaea group</taxon>
        <taxon>Halobacteria</taxon>
        <taxon>Halobacteriales</taxon>
        <taxon>Haloferacaceae</taxon>
        <taxon>Natronocalculus</taxon>
    </lineage>
</organism>
<dbReference type="InterPro" id="IPR038740">
    <property type="entry name" value="BioF2-like_GNAT_dom"/>
</dbReference>
<feature type="domain" description="BioF2-like acetyltransferase" evidence="1">
    <location>
        <begin position="161"/>
        <end position="302"/>
    </location>
</feature>
<reference evidence="2" key="2">
    <citation type="submission" date="2022-02" db="EMBL/GenBank/DDBJ databases">
        <authorList>
            <person name="Elcheninov A.G."/>
            <person name="Sorokin D.Y."/>
            <person name="Kublanov I.V."/>
        </authorList>
    </citation>
    <scope>NUCLEOTIDE SEQUENCE</scope>
    <source>
        <strain evidence="2">AArc-St2</strain>
    </source>
</reference>
<comment type="caution">
    <text evidence="2">The sequence shown here is derived from an EMBL/GenBank/DDBJ whole genome shotgun (WGS) entry which is preliminary data.</text>
</comment>